<protein>
    <submittedName>
        <fullName evidence="2">Uncharacterized protein</fullName>
    </submittedName>
</protein>
<keyword evidence="1" id="KW-0812">Transmembrane</keyword>
<dbReference type="AlphaFoldDB" id="A0A3A1YNE9"/>
<proteinExistence type="predicted"/>
<evidence type="ECO:0000313" key="3">
    <source>
        <dbReference type="Proteomes" id="UP000265964"/>
    </source>
</evidence>
<keyword evidence="1" id="KW-0472">Membrane</keyword>
<keyword evidence="3" id="KW-1185">Reference proteome</keyword>
<evidence type="ECO:0000313" key="2">
    <source>
        <dbReference type="EMBL" id="RIY38500.1"/>
    </source>
</evidence>
<dbReference type="PROSITE" id="PS51257">
    <property type="entry name" value="PROKAR_LIPOPROTEIN"/>
    <property type="match status" value="1"/>
</dbReference>
<evidence type="ECO:0000256" key="1">
    <source>
        <dbReference type="SAM" id="Phobius"/>
    </source>
</evidence>
<feature type="transmembrane region" description="Helical" evidence="1">
    <location>
        <begin position="7"/>
        <end position="27"/>
    </location>
</feature>
<dbReference type="Proteomes" id="UP000265964">
    <property type="component" value="Unassembled WGS sequence"/>
</dbReference>
<dbReference type="EMBL" id="NRJF01000023">
    <property type="protein sequence ID" value="RIY38500.1"/>
    <property type="molecule type" value="Genomic_DNA"/>
</dbReference>
<keyword evidence="1" id="KW-1133">Transmembrane helix</keyword>
<sequence>MARFKSTNLRVFVLLFIIIVACVYYFFDKSDRNQLTSNQVEQFAKVAGQGDLYYQAIDSALNSSYVNLQNPKPQRYLAKTQVESIYKLVFTNINANQAPIIEDHQTLLFPGFVGFKFLVSTCEQARPHVAQLKQLTNAYADASSLCDLATAIDRVFLTGLTDEQINSLNTWALEDLIPEQVFTQAQDNKLGFTYRLPSLADYLKLPVFGKYVIQ</sequence>
<gene>
    <name evidence="2" type="ORF">CKF59_00760</name>
</gene>
<dbReference type="OrthoDB" id="5677805at2"/>
<reference evidence="2 3" key="1">
    <citation type="submission" date="2017-08" db="EMBL/GenBank/DDBJ databases">
        <title>Reclassification of Bisgaard taxon 37 and 44.</title>
        <authorList>
            <person name="Christensen H."/>
        </authorList>
    </citation>
    <scope>NUCLEOTIDE SEQUENCE [LARGE SCALE GENOMIC DNA]</scope>
    <source>
        <strain evidence="2 3">EEAB3T1</strain>
    </source>
</reference>
<name>A0A3A1YNE9_9GAMM</name>
<comment type="caution">
    <text evidence="2">The sequence shown here is derived from an EMBL/GenBank/DDBJ whole genome shotgun (WGS) entry which is preliminary data.</text>
</comment>
<dbReference type="RefSeq" id="WP_119534075.1">
    <property type="nucleotide sequence ID" value="NZ_NRJF01000023.1"/>
</dbReference>
<organism evidence="2 3">
    <name type="scientific">Psittacicella gerlachiana</name>
    <dbReference type="NCBI Taxonomy" id="2028574"/>
    <lineage>
        <taxon>Bacteria</taxon>
        <taxon>Pseudomonadati</taxon>
        <taxon>Pseudomonadota</taxon>
        <taxon>Gammaproteobacteria</taxon>
        <taxon>Pasteurellales</taxon>
        <taxon>Psittacicellaceae</taxon>
        <taxon>Psittacicella</taxon>
    </lineage>
</organism>
<accession>A0A3A1YNE9</accession>